<evidence type="ECO:0000256" key="1">
    <source>
        <dbReference type="ARBA" id="ARBA00006484"/>
    </source>
</evidence>
<dbReference type="SUPFAM" id="SSF51735">
    <property type="entry name" value="NAD(P)-binding Rossmann-fold domains"/>
    <property type="match status" value="1"/>
</dbReference>
<organism evidence="4 5">
    <name type="scientific">Mycena rosella</name>
    <name type="common">Pink bonnet</name>
    <name type="synonym">Agaricus rosellus</name>
    <dbReference type="NCBI Taxonomy" id="1033263"/>
    <lineage>
        <taxon>Eukaryota</taxon>
        <taxon>Fungi</taxon>
        <taxon>Dikarya</taxon>
        <taxon>Basidiomycota</taxon>
        <taxon>Agaricomycotina</taxon>
        <taxon>Agaricomycetes</taxon>
        <taxon>Agaricomycetidae</taxon>
        <taxon>Agaricales</taxon>
        <taxon>Marasmiineae</taxon>
        <taxon>Mycenaceae</taxon>
        <taxon>Mycena</taxon>
    </lineage>
</organism>
<evidence type="ECO:0008006" key="6">
    <source>
        <dbReference type="Google" id="ProtNLM"/>
    </source>
</evidence>
<dbReference type="AlphaFoldDB" id="A0AAD7CPW6"/>
<dbReference type="InterPro" id="IPR036291">
    <property type="entry name" value="NAD(P)-bd_dom_sf"/>
</dbReference>
<comment type="caution">
    <text evidence="4">The sequence shown here is derived from an EMBL/GenBank/DDBJ whole genome shotgun (WGS) entry which is preliminary data.</text>
</comment>
<dbReference type="Proteomes" id="UP001221757">
    <property type="component" value="Unassembled WGS sequence"/>
</dbReference>
<dbReference type="PRINTS" id="PR00081">
    <property type="entry name" value="GDHRDH"/>
</dbReference>
<dbReference type="EMBL" id="JARKIE010000334">
    <property type="protein sequence ID" value="KAJ7653472.1"/>
    <property type="molecule type" value="Genomic_DNA"/>
</dbReference>
<proteinExistence type="inferred from homology"/>
<keyword evidence="2" id="KW-0521">NADP</keyword>
<evidence type="ECO:0000256" key="3">
    <source>
        <dbReference type="ARBA" id="ARBA00023002"/>
    </source>
</evidence>
<evidence type="ECO:0000313" key="5">
    <source>
        <dbReference type="Proteomes" id="UP001221757"/>
    </source>
</evidence>
<keyword evidence="5" id="KW-1185">Reference proteome</keyword>
<dbReference type="PANTHER" id="PTHR24320">
    <property type="entry name" value="RETINOL DEHYDROGENASE"/>
    <property type="match status" value="1"/>
</dbReference>
<evidence type="ECO:0000256" key="2">
    <source>
        <dbReference type="ARBA" id="ARBA00022857"/>
    </source>
</evidence>
<gene>
    <name evidence="4" type="ORF">B0H17DRAFT_1163594</name>
</gene>
<dbReference type="PANTHER" id="PTHR24320:SF252">
    <property type="entry name" value="DEHYDROGENASE_REDUCTASE FAMILY PROTEIN, PUTATIVE (AFU_ORTHOLOGUE AFUA_3G08550)-RELATED"/>
    <property type="match status" value="1"/>
</dbReference>
<dbReference type="Gene3D" id="3.40.50.720">
    <property type="entry name" value="NAD(P)-binding Rossmann-like Domain"/>
    <property type="match status" value="1"/>
</dbReference>
<reference evidence="4" key="1">
    <citation type="submission" date="2023-03" db="EMBL/GenBank/DDBJ databases">
        <title>Massive genome expansion in bonnet fungi (Mycena s.s.) driven by repeated elements and novel gene families across ecological guilds.</title>
        <authorList>
            <consortium name="Lawrence Berkeley National Laboratory"/>
            <person name="Harder C.B."/>
            <person name="Miyauchi S."/>
            <person name="Viragh M."/>
            <person name="Kuo A."/>
            <person name="Thoen E."/>
            <person name="Andreopoulos B."/>
            <person name="Lu D."/>
            <person name="Skrede I."/>
            <person name="Drula E."/>
            <person name="Henrissat B."/>
            <person name="Morin E."/>
            <person name="Kohler A."/>
            <person name="Barry K."/>
            <person name="LaButti K."/>
            <person name="Morin E."/>
            <person name="Salamov A."/>
            <person name="Lipzen A."/>
            <person name="Mereny Z."/>
            <person name="Hegedus B."/>
            <person name="Baldrian P."/>
            <person name="Stursova M."/>
            <person name="Weitz H."/>
            <person name="Taylor A."/>
            <person name="Grigoriev I.V."/>
            <person name="Nagy L.G."/>
            <person name="Martin F."/>
            <person name="Kauserud H."/>
        </authorList>
    </citation>
    <scope>NUCLEOTIDE SEQUENCE</scope>
    <source>
        <strain evidence="4">CBHHK067</strain>
    </source>
</reference>
<keyword evidence="3" id="KW-0560">Oxidoreductase</keyword>
<dbReference type="GO" id="GO:0016491">
    <property type="term" value="F:oxidoreductase activity"/>
    <property type="evidence" value="ECO:0007669"/>
    <property type="project" value="UniProtKB-KW"/>
</dbReference>
<comment type="similarity">
    <text evidence="1">Belongs to the short-chain dehydrogenases/reductases (SDR) family.</text>
</comment>
<dbReference type="InterPro" id="IPR002347">
    <property type="entry name" value="SDR_fam"/>
</dbReference>
<evidence type="ECO:0000313" key="4">
    <source>
        <dbReference type="EMBL" id="KAJ7653472.1"/>
    </source>
</evidence>
<accession>A0AAD7CPW6</accession>
<name>A0AAD7CPW6_MYCRO</name>
<protein>
    <recommendedName>
        <fullName evidence="6">NAD(P)-binding protein</fullName>
    </recommendedName>
</protein>
<sequence>MNLLAQADVPPLPHSLSFAGKSALVTGATGGLGWAASLHLAQRHIATLILTARTQKAGEAAKAALLVDPIVRTLPTQPTVLIYELDLARPSSVASFTSKILAEVPALDILLLNAGISTIEWQTTPETHTEQMFQVNFLSNALLCVRLLPLLRSSAAKSGAASHIALVGSRTQALHTYTKYPVPDTTSVFAFLNDRAHYRIQRYADSKLLVSMWVRELAKRTDASVVTVNDTCPGMVSTNLNTRQPWWLRGIMTVVNAVRGRTAGQAARSLINALSAGPETHGKTLGDFVIWQDRTRKKMEKRLWEETLGAAEELAPGSVQEAKLKD</sequence>
<dbReference type="Pfam" id="PF00106">
    <property type="entry name" value="adh_short"/>
    <property type="match status" value="1"/>
</dbReference>